<keyword evidence="2" id="KW-1185">Reference proteome</keyword>
<accession>A0ABP1KZT4</accession>
<gene>
    <name evidence="1" type="ORF">HINF_LOCUS56174</name>
</gene>
<organism evidence="1 2">
    <name type="scientific">Hexamita inflata</name>
    <dbReference type="NCBI Taxonomy" id="28002"/>
    <lineage>
        <taxon>Eukaryota</taxon>
        <taxon>Metamonada</taxon>
        <taxon>Diplomonadida</taxon>
        <taxon>Hexamitidae</taxon>
        <taxon>Hexamitinae</taxon>
        <taxon>Hexamita</taxon>
    </lineage>
</organism>
<evidence type="ECO:0000313" key="2">
    <source>
        <dbReference type="Proteomes" id="UP001642409"/>
    </source>
</evidence>
<proteinExistence type="predicted"/>
<comment type="caution">
    <text evidence="1">The sequence shown here is derived from an EMBL/GenBank/DDBJ whole genome shotgun (WGS) entry which is preliminary data.</text>
</comment>
<protein>
    <submittedName>
        <fullName evidence="1">Hypothetical_protein</fullName>
    </submittedName>
</protein>
<name>A0ABP1KZT4_9EUKA</name>
<dbReference type="EMBL" id="CAXDID020000301">
    <property type="protein sequence ID" value="CAL6073585.1"/>
    <property type="molecule type" value="Genomic_DNA"/>
</dbReference>
<reference evidence="1 2" key="1">
    <citation type="submission" date="2024-07" db="EMBL/GenBank/DDBJ databases">
        <authorList>
            <person name="Akdeniz Z."/>
        </authorList>
    </citation>
    <scope>NUCLEOTIDE SEQUENCE [LARGE SCALE GENOMIC DNA]</scope>
</reference>
<sequence>MCFHCIVSVKRLRLVSNLQISRNCQRRQNNCIFAQNHSRFTHLPRYHVEKAFQAPRNSGELQLGSQQPAVKLEQQRNQSYITGQFIEHTKRDVWGFHINILVHLLFSAVHADLLCWDLFLLLQFVEIVAFHLVVRSGWKGACYQFEVVVVLLHQLVHQGGFFFGPTGYCSYHVTIEVVSVFLDAAGY</sequence>
<evidence type="ECO:0000313" key="1">
    <source>
        <dbReference type="EMBL" id="CAL6073585.1"/>
    </source>
</evidence>
<dbReference type="Proteomes" id="UP001642409">
    <property type="component" value="Unassembled WGS sequence"/>
</dbReference>